<dbReference type="InterPro" id="IPR032675">
    <property type="entry name" value="LRR_dom_sf"/>
</dbReference>
<keyword evidence="1" id="KW-0732">Signal</keyword>
<sequence>MSQKFSFVLLLQCVSLPFGFSEPSCQKFEVDTGLYFLCKGFSHASELATGIPRPEHQEHFFSLSDSRLESLPAETFRELTISNLTLSNVHIENFSATHPNAFEGLNGTLKDIFFRAGSTLPASWNVLKDVLSLLTLRLQDQTVSLSRDWGNLPKSIRNIFIFDSRVSGLEEGALAPLEHMEKFGITSSRLGNFSWAVLPNPAPHLDTILLGENELTEIPRGFTSHQFPALRSIRLETNRIATWDADTLEAIRSHQNNPELVVGSIQCRCAIRPLLEFPKGRISGTCYAPENLQGRKIDDLRFQDLQC</sequence>
<dbReference type="EMBL" id="GBBM01004205">
    <property type="protein sequence ID" value="JAC31213.1"/>
    <property type="molecule type" value="mRNA"/>
</dbReference>
<proteinExistence type="evidence at transcript level"/>
<feature type="chain" id="PRO_5001517259" evidence="1">
    <location>
        <begin position="22"/>
        <end position="307"/>
    </location>
</feature>
<dbReference type="Gene3D" id="3.80.10.10">
    <property type="entry name" value="Ribonuclease Inhibitor"/>
    <property type="match status" value="1"/>
</dbReference>
<dbReference type="SUPFAM" id="SSF52058">
    <property type="entry name" value="L domain-like"/>
    <property type="match status" value="1"/>
</dbReference>
<protein>
    <submittedName>
        <fullName evidence="2">Putative secreted protein</fullName>
    </submittedName>
</protein>
<evidence type="ECO:0000313" key="2">
    <source>
        <dbReference type="EMBL" id="JAC31213.1"/>
    </source>
</evidence>
<organism evidence="2">
    <name type="scientific">Amblyomma triste</name>
    <name type="common">Neotropical tick</name>
    <dbReference type="NCBI Taxonomy" id="251400"/>
    <lineage>
        <taxon>Eukaryota</taxon>
        <taxon>Metazoa</taxon>
        <taxon>Ecdysozoa</taxon>
        <taxon>Arthropoda</taxon>
        <taxon>Chelicerata</taxon>
        <taxon>Arachnida</taxon>
        <taxon>Acari</taxon>
        <taxon>Parasitiformes</taxon>
        <taxon>Ixodida</taxon>
        <taxon>Ixodoidea</taxon>
        <taxon>Ixodidae</taxon>
        <taxon>Amblyomminae</taxon>
        <taxon>Amblyomma</taxon>
    </lineage>
</organism>
<dbReference type="AlphaFoldDB" id="A0A023GE11"/>
<accession>A0A023GE11</accession>
<feature type="signal peptide" evidence="1">
    <location>
        <begin position="1"/>
        <end position="21"/>
    </location>
</feature>
<name>A0A023GE11_AMBTT</name>
<evidence type="ECO:0000256" key="1">
    <source>
        <dbReference type="SAM" id="SignalP"/>
    </source>
</evidence>
<reference evidence="2" key="1">
    <citation type="submission" date="2014-03" db="EMBL/GenBank/DDBJ databases">
        <title>The sialotranscriptome of Amblyomma triste, Amblyomma parvum and Amblyomma cajennense ticks, uncovered by 454-based RNA-seq.</title>
        <authorList>
            <person name="Garcia G.R."/>
            <person name="Gardinassi L.G."/>
            <person name="Ribeiro J.M."/>
            <person name="Anatriello E."/>
            <person name="Ferreira B.R."/>
            <person name="Moreira H.N."/>
            <person name="Mafra C."/>
            <person name="Olegario M.M."/>
            <person name="Szabo P.J."/>
            <person name="Miranda-Santos I.K."/>
            <person name="Maruyama S.R."/>
        </authorList>
    </citation>
    <scope>NUCLEOTIDE SEQUENCE</scope>
    <source>
        <strain evidence="2">Mato Grasso do Sul</strain>
        <tissue evidence="2">Salivary glands</tissue>
    </source>
</reference>